<dbReference type="Proteomes" id="UP000285060">
    <property type="component" value="Unassembled WGS sequence"/>
</dbReference>
<dbReference type="InterPro" id="IPR027417">
    <property type="entry name" value="P-loop_NTPase"/>
</dbReference>
<dbReference type="GO" id="GO:0045505">
    <property type="term" value="F:dynein intermediate chain binding"/>
    <property type="evidence" value="ECO:0007669"/>
    <property type="project" value="InterPro"/>
</dbReference>
<name>A0A418B975_9STRA</name>
<dbReference type="PANTHER" id="PTHR45703:SF36">
    <property type="entry name" value="DYNEIN HEAVY CHAIN, CYTOPLASMIC"/>
    <property type="match status" value="1"/>
</dbReference>
<comment type="caution">
    <text evidence="4">The sequence shown here is derived from an EMBL/GenBank/DDBJ whole genome shotgun (WGS) entry which is preliminary data.</text>
</comment>
<dbReference type="EMBL" id="QUSY01000018">
    <property type="protein sequence ID" value="RHY34775.1"/>
    <property type="molecule type" value="Genomic_DNA"/>
</dbReference>
<dbReference type="GO" id="GO:0030286">
    <property type="term" value="C:dynein complex"/>
    <property type="evidence" value="ECO:0007669"/>
    <property type="project" value="InterPro"/>
</dbReference>
<dbReference type="PROSITE" id="PS00018">
    <property type="entry name" value="EF_HAND_1"/>
    <property type="match status" value="1"/>
</dbReference>
<dbReference type="PROSITE" id="PS50222">
    <property type="entry name" value="EF_HAND_2"/>
    <property type="match status" value="1"/>
</dbReference>
<dbReference type="InterPro" id="IPR026983">
    <property type="entry name" value="DHC"/>
</dbReference>
<dbReference type="InterPro" id="IPR002048">
    <property type="entry name" value="EF_hand_dom"/>
</dbReference>
<keyword evidence="5" id="KW-1185">Reference proteome</keyword>
<feature type="region of interest" description="Disordered" evidence="2">
    <location>
        <begin position="1"/>
        <end position="21"/>
    </location>
</feature>
<dbReference type="InterPro" id="IPR018247">
    <property type="entry name" value="EF_Hand_1_Ca_BS"/>
</dbReference>
<reference evidence="4 5" key="1">
    <citation type="submission" date="2018-08" db="EMBL/GenBank/DDBJ databases">
        <title>Aphanomyces genome sequencing and annotation.</title>
        <authorList>
            <person name="Minardi D."/>
            <person name="Oidtmann B."/>
            <person name="Van Der Giezen M."/>
            <person name="Studholme D.J."/>
        </authorList>
    </citation>
    <scope>NUCLEOTIDE SEQUENCE [LARGE SCALE GENOMIC DNA]</scope>
    <source>
        <strain evidence="4 5">NJM0002</strain>
    </source>
</reference>
<dbReference type="Pfam" id="PF08393">
    <property type="entry name" value="DHC_N2"/>
    <property type="match status" value="1"/>
</dbReference>
<dbReference type="PANTHER" id="PTHR45703">
    <property type="entry name" value="DYNEIN HEAVY CHAIN"/>
    <property type="match status" value="1"/>
</dbReference>
<dbReference type="Pfam" id="PF12775">
    <property type="entry name" value="AAA_7"/>
    <property type="match status" value="1"/>
</dbReference>
<dbReference type="InterPro" id="IPR042222">
    <property type="entry name" value="Dynein_2_N"/>
</dbReference>
<evidence type="ECO:0000313" key="5">
    <source>
        <dbReference type="Proteomes" id="UP000285060"/>
    </source>
</evidence>
<gene>
    <name evidence="4" type="ORF">DYB32_000645</name>
</gene>
<protein>
    <recommendedName>
        <fullName evidence="3">EF-hand domain-containing protein</fullName>
    </recommendedName>
</protein>
<dbReference type="InterPro" id="IPR011992">
    <property type="entry name" value="EF-hand-dom_pair"/>
</dbReference>
<dbReference type="GO" id="GO:0005509">
    <property type="term" value="F:calcium ion binding"/>
    <property type="evidence" value="ECO:0007669"/>
    <property type="project" value="InterPro"/>
</dbReference>
<dbReference type="GO" id="GO:0005524">
    <property type="term" value="F:ATP binding"/>
    <property type="evidence" value="ECO:0007669"/>
    <property type="project" value="InterPro"/>
</dbReference>
<evidence type="ECO:0000256" key="1">
    <source>
        <dbReference type="ARBA" id="ARBA00022837"/>
    </source>
</evidence>
<dbReference type="GO" id="GO:0007018">
    <property type="term" value="P:microtubule-based movement"/>
    <property type="evidence" value="ECO:0007669"/>
    <property type="project" value="InterPro"/>
</dbReference>
<accession>A0A418B975</accession>
<sequence>MKSPSKPVAPSSPLPTSTTPIVPLDTLQTVRTSIENWIHRRENDRSTDRCLSDANDTFRYAVPAHHFDRSAPYDPYTITYVPFHHVYKVTDGAPHGLQFTDDDRVIDQQIACDFYVMSSKNVLYYNKDHATVTFQSMPEWDRERRIFQRLKTLALFSTYVPTMKCWVSHYILCKRQRCKDQLNDLLYFCNSIFHATMEKIQAKMAVLHTQLLFYVDSATVIPPEEFQRRQGIHIQKLGHEFIALFHAIREILVAMSHTYLSQYSSTDAVIKYADVSLTSRKSTTFHMDQFFGNVQKKSPLSPLATCNEDNTGELDLVAIRAELQRSRVRAKSRESIKEKPTMDAIKWSVAAVKRARKSSSLLLSKDAYMRAYHRFDIYGNGALDCAQITRLLHHVFDGKLTGAALEERVGLFISVFDENGDGDVSIEEFSKGLDVVLDVERMQQFDASANSIYETTRMAHTNLFIPVPLFEVQLVFDGTGLSFEPPLKSVQSAVEMTLRGFFDANEHVQRLITDPTILPVLTFYDQVRTSHLDSCAPQVATAPGGDHPQDARISLILFERASQDQAYMHLCEQIFDIVKGSICGCQAYANCFLPLCDEYDWNNALDFDRIAQQHLDGAYDMDQLKQDVQKFQHQLIRVKTNALKTALVPSPVRCLKELERILPILAEKNIARLLSYIELVASKIQRPPAKDIEAFVTYILNLKEINDELPSKDLEAAQISDYLELITDSGFHIPSQTQAVYDLVEPELSTLKSAVTNCMARRDMDIREYAVLLEQKMQHSCAEQLFHAETEALHALAFTGNLKQLATDYSSRSERFLYVRSLFNEFLPNCMPDIPNKGGHFASLPKLTGDIQLKHDMWSLIMAADQSLASWGDIALKDMPKADMEDLLRRVTELHRVLAVEFPTSPVTARVHGLQTLLLHMTSIVQNLCNPHVEDRHWRKLENKLNVVFQYEVEPATDHRCLVRQGDISFKYLVSLHIDDKHDEINDIVQEAATEAAISKSLHDAIRVWDTQEIAFSYWTDNDTRDVVVLGDTTECMNMLEESDMLLQTILASSYIRPIQPLAMKWKHDVNEMMEIMMRLEECKNYWEHMEVFLSPEFLRALPGQVRAYTELDRTWKVLLDKLSKNPSLVRTARTQGLKEHIIQLSQGFEGIYKTLGKVTFDTDDKSMGIVAVRSPPNPFEEVIPMGKNLKARGYVEQWLSHMDRRLSERLHKNIKELVVYFSGRPPAGWDLSHLRQFPLQQFYFRDTLDNLSVIPWENHPHYTTTDDEVQLAIADMVIPYGYAYHNPTENYLVVTPLTERYLLAVFNCVQYYQAGLVSGGMSSGKTGLIQMATVMLGRDLIQTFCTIHTSLKQIHRFITGGIGSGGTLLLQNADRMVGPILSFINTVVSTIMNGALAAKHCVTLDEREHVVDAGSMIMLTTSVPSCLVSPYHFQALCESLSSIAVVAPDLERVLHAIFFSYGFEHALTLARMLGFVWSELRGASTRLSTQPTMVQLFTIHTAKQCAKQMFERSRGTSITDEVGLLKETLLEYLTTRLNLPGGIRAHAMSYIKSMWLAKDHAVSVREGDMESKDGHNRTVFLSFLKAAYDKNHFIPSDTLLQVSAALVQAVEAYRTVILCGPMKTGKTTCVAMLAAALNNLFFDVDLANPTLPQFPQPPPPLSQFIVIKTLLPMVRSADGNSDSSLIKRLATENVPCPLLSGVDELKMNERDTVPQDVAPLFTHRQRVWIVLDGTMDAAWAEHILSLAGPAPSSSLTSGLGQFSLLGSDTFTIPSNVTILLETIDLGHASPTLVLNSSLIHVSDAPSRPLVSKDLVQSTNSAVSAKLLPMHKMFLVGSIGRIRVQMTVPPLVCELLTKHLVDSSLLDRLLEVLGEGSTHAPLSHLHTAQHIMTLIHPVLSTQPGIDYTLWTKSLEFDSALGHNEPRRLLSRQIELCILWSVCWGAGSCASIQTKRLLTSVLQREFDHLQESWANCSGDMGLYSWVLDIASATFRSCKDVLCIPTGQRDISPFSVYIPRVDSTLVHLVGRQVLRSGVPLLVFGPPDCGATSCVVEFLQRSSVFLSQGLTTLDKSTTATGSSDNAEAARISNMRLTTTMIVSSLASRLKTKRTSAVRSPRSSIVGKPGPPVRMCSPDDEATTKLFEAGAFVSMRLQCTASTTIDSLSTSVEIVMQRERKQVYEPPPGKAMILFLDDVHLPLHSEVRQLSFANPPSPSSNVLTIMHWVVSVATRMDPLDDRPFSCVQAIRHQNTDD</sequence>
<dbReference type="VEuPathDB" id="FungiDB:H310_05858"/>
<feature type="domain" description="EF-hand" evidence="3">
    <location>
        <begin position="404"/>
        <end position="439"/>
    </location>
</feature>
<evidence type="ECO:0000256" key="2">
    <source>
        <dbReference type="SAM" id="MobiDB-lite"/>
    </source>
</evidence>
<evidence type="ECO:0000259" key="3">
    <source>
        <dbReference type="PROSITE" id="PS50222"/>
    </source>
</evidence>
<keyword evidence="1" id="KW-0106">Calcium</keyword>
<dbReference type="SUPFAM" id="SSF47473">
    <property type="entry name" value="EF-hand"/>
    <property type="match status" value="1"/>
</dbReference>
<dbReference type="GO" id="GO:0051959">
    <property type="term" value="F:dynein light intermediate chain binding"/>
    <property type="evidence" value="ECO:0007669"/>
    <property type="project" value="InterPro"/>
</dbReference>
<dbReference type="InterPro" id="IPR013602">
    <property type="entry name" value="Dynein_heavy_linker"/>
</dbReference>
<proteinExistence type="predicted"/>
<dbReference type="Gene3D" id="1.20.140.100">
    <property type="entry name" value="Dynein heavy chain, N-terminal domain 2"/>
    <property type="match status" value="1"/>
</dbReference>
<organism evidence="4 5">
    <name type="scientific">Aphanomyces invadans</name>
    <dbReference type="NCBI Taxonomy" id="157072"/>
    <lineage>
        <taxon>Eukaryota</taxon>
        <taxon>Sar</taxon>
        <taxon>Stramenopiles</taxon>
        <taxon>Oomycota</taxon>
        <taxon>Saprolegniomycetes</taxon>
        <taxon>Saprolegniales</taxon>
        <taxon>Verrucalvaceae</taxon>
        <taxon>Aphanomyces</taxon>
    </lineage>
</organism>
<dbReference type="Gene3D" id="3.40.50.300">
    <property type="entry name" value="P-loop containing nucleotide triphosphate hydrolases"/>
    <property type="match status" value="3"/>
</dbReference>
<dbReference type="Gene3D" id="1.10.287.2620">
    <property type="match status" value="1"/>
</dbReference>
<dbReference type="Gene3D" id="1.10.238.10">
    <property type="entry name" value="EF-hand"/>
    <property type="match status" value="1"/>
</dbReference>
<dbReference type="InterPro" id="IPR035699">
    <property type="entry name" value="AAA_6"/>
</dbReference>
<dbReference type="Pfam" id="PF12774">
    <property type="entry name" value="AAA_6"/>
    <property type="match status" value="1"/>
</dbReference>
<evidence type="ECO:0000313" key="4">
    <source>
        <dbReference type="EMBL" id="RHY34775.1"/>
    </source>
</evidence>